<dbReference type="STRING" id="298654.FraEuI1c_5268"/>
<name>E3J863_PSEI1</name>
<proteinExistence type="predicted"/>
<evidence type="ECO:0000256" key="4">
    <source>
        <dbReference type="PROSITE-ProRule" id="PRU00335"/>
    </source>
</evidence>
<dbReference type="InterPro" id="IPR036271">
    <property type="entry name" value="Tet_transcr_reg_TetR-rel_C_sf"/>
</dbReference>
<dbReference type="AlphaFoldDB" id="E3J863"/>
<dbReference type="PANTHER" id="PTHR30055">
    <property type="entry name" value="HTH-TYPE TRANSCRIPTIONAL REGULATOR RUTR"/>
    <property type="match status" value="1"/>
</dbReference>
<dbReference type="eggNOG" id="COG1309">
    <property type="taxonomic scope" value="Bacteria"/>
</dbReference>
<keyword evidence="3" id="KW-0804">Transcription</keyword>
<dbReference type="Pfam" id="PF00440">
    <property type="entry name" value="TetR_N"/>
    <property type="match status" value="1"/>
</dbReference>
<dbReference type="GO" id="GO:0000976">
    <property type="term" value="F:transcription cis-regulatory region binding"/>
    <property type="evidence" value="ECO:0007669"/>
    <property type="project" value="TreeGrafter"/>
</dbReference>
<dbReference type="SUPFAM" id="SSF48498">
    <property type="entry name" value="Tetracyclin repressor-like, C-terminal domain"/>
    <property type="match status" value="1"/>
</dbReference>
<dbReference type="PANTHER" id="PTHR30055:SF234">
    <property type="entry name" value="HTH-TYPE TRANSCRIPTIONAL REGULATOR BETI"/>
    <property type="match status" value="1"/>
</dbReference>
<sequence length="255" mass="26755">MVLEGSTAMATGPETRLRADARRNRDRIIATAKLAFADDGPDVPMEEIARLAGVGVGTLYRRFPDRDALVVAVVRDSLATALARARTAVAEAEEPARDATGPDLTARPGTAPSGGTGRGPAGAPGSGRAWKTLVHSLSSPRELRLTMRLATLFSPGTAAAVQADPSIQQIRREYAETLDSLVHAAQAEGSLRPDVGAGDVAHLLSLVAYSLNRAPHENAEIAFERARAIVLDGLRAQPAAPLPGRPLTTRDLGPE</sequence>
<dbReference type="InterPro" id="IPR001647">
    <property type="entry name" value="HTH_TetR"/>
</dbReference>
<keyword evidence="8" id="KW-1185">Reference proteome</keyword>
<dbReference type="InterPro" id="IPR050109">
    <property type="entry name" value="HTH-type_TetR-like_transc_reg"/>
</dbReference>
<evidence type="ECO:0000256" key="3">
    <source>
        <dbReference type="ARBA" id="ARBA00023163"/>
    </source>
</evidence>
<feature type="DNA-binding region" description="H-T-H motif" evidence="4">
    <location>
        <begin position="44"/>
        <end position="63"/>
    </location>
</feature>
<evidence type="ECO:0000256" key="1">
    <source>
        <dbReference type="ARBA" id="ARBA00023015"/>
    </source>
</evidence>
<feature type="region of interest" description="Disordered" evidence="5">
    <location>
        <begin position="90"/>
        <end position="128"/>
    </location>
</feature>
<organism evidence="7 8">
    <name type="scientific">Pseudofrankia inefficax (strain DSM 45817 / CECT 9037 / DDB 130130 / EuI1c)</name>
    <name type="common">Frankia inefficax</name>
    <dbReference type="NCBI Taxonomy" id="298654"/>
    <lineage>
        <taxon>Bacteria</taxon>
        <taxon>Bacillati</taxon>
        <taxon>Actinomycetota</taxon>
        <taxon>Actinomycetes</taxon>
        <taxon>Frankiales</taxon>
        <taxon>Frankiaceae</taxon>
        <taxon>Pseudofrankia</taxon>
    </lineage>
</organism>
<dbReference type="EMBL" id="CP002299">
    <property type="protein sequence ID" value="ADP83256.1"/>
    <property type="molecule type" value="Genomic_DNA"/>
</dbReference>
<feature type="domain" description="HTH tetR-type" evidence="6">
    <location>
        <begin position="22"/>
        <end position="81"/>
    </location>
</feature>
<dbReference type="InterPro" id="IPR049445">
    <property type="entry name" value="TetR_SbtR-like_C"/>
</dbReference>
<keyword evidence="1" id="KW-0805">Transcription regulation</keyword>
<gene>
    <name evidence="7" type="ordered locus">FraEuI1c_5268</name>
</gene>
<dbReference type="HOGENOM" id="CLU_069356_17_0_11"/>
<dbReference type="Proteomes" id="UP000002484">
    <property type="component" value="Chromosome"/>
</dbReference>
<feature type="compositionally biased region" description="Gly residues" evidence="5">
    <location>
        <begin position="112"/>
        <end position="125"/>
    </location>
</feature>
<evidence type="ECO:0000259" key="6">
    <source>
        <dbReference type="PROSITE" id="PS50977"/>
    </source>
</evidence>
<dbReference type="GO" id="GO:0003700">
    <property type="term" value="F:DNA-binding transcription factor activity"/>
    <property type="evidence" value="ECO:0007669"/>
    <property type="project" value="TreeGrafter"/>
</dbReference>
<dbReference type="SUPFAM" id="SSF46689">
    <property type="entry name" value="Homeodomain-like"/>
    <property type="match status" value="1"/>
</dbReference>
<dbReference type="PROSITE" id="PS50977">
    <property type="entry name" value="HTH_TETR_2"/>
    <property type="match status" value="1"/>
</dbReference>
<dbReference type="Gene3D" id="1.10.357.10">
    <property type="entry name" value="Tetracycline Repressor, domain 2"/>
    <property type="match status" value="2"/>
</dbReference>
<evidence type="ECO:0000313" key="8">
    <source>
        <dbReference type="Proteomes" id="UP000002484"/>
    </source>
</evidence>
<keyword evidence="2 4" id="KW-0238">DNA-binding</keyword>
<evidence type="ECO:0000256" key="2">
    <source>
        <dbReference type="ARBA" id="ARBA00023125"/>
    </source>
</evidence>
<dbReference type="KEGG" id="fri:FraEuI1c_5268"/>
<reference evidence="7 8" key="1">
    <citation type="submission" date="2010-10" db="EMBL/GenBank/DDBJ databases">
        <title>Complete sequence of Frankia sp. EuI1c.</title>
        <authorList>
            <consortium name="US DOE Joint Genome Institute"/>
            <person name="Lucas S."/>
            <person name="Copeland A."/>
            <person name="Lapidus A."/>
            <person name="Cheng J.-F."/>
            <person name="Bruce D."/>
            <person name="Goodwin L."/>
            <person name="Pitluck S."/>
            <person name="Chertkov O."/>
            <person name="Detter J.C."/>
            <person name="Han C."/>
            <person name="Tapia R."/>
            <person name="Land M."/>
            <person name="Hauser L."/>
            <person name="Jeffries C."/>
            <person name="Kyrpides N."/>
            <person name="Ivanova N."/>
            <person name="Mikhailova N."/>
            <person name="Beauchemin N."/>
            <person name="Sen A."/>
            <person name="Sur S.A."/>
            <person name="Gtari M."/>
            <person name="Wall L."/>
            <person name="Tisa L."/>
            <person name="Woyke T."/>
        </authorList>
    </citation>
    <scope>NUCLEOTIDE SEQUENCE [LARGE SCALE GENOMIC DNA]</scope>
    <source>
        <strain evidence="8">DSM 45817 / CECT 9037 / EuI1c</strain>
    </source>
</reference>
<dbReference type="InParanoid" id="E3J863"/>
<accession>E3J863</accession>
<protein>
    <submittedName>
        <fullName evidence="7">Regulatory protein TetR</fullName>
    </submittedName>
</protein>
<evidence type="ECO:0000313" key="7">
    <source>
        <dbReference type="EMBL" id="ADP83256.1"/>
    </source>
</evidence>
<evidence type="ECO:0000256" key="5">
    <source>
        <dbReference type="SAM" id="MobiDB-lite"/>
    </source>
</evidence>
<dbReference type="InterPro" id="IPR009057">
    <property type="entry name" value="Homeodomain-like_sf"/>
</dbReference>
<dbReference type="Pfam" id="PF21597">
    <property type="entry name" value="TetR_C_43"/>
    <property type="match status" value="1"/>
</dbReference>